<dbReference type="EMBL" id="CASHTH010004086">
    <property type="protein sequence ID" value="CAI8053362.1"/>
    <property type="molecule type" value="Genomic_DNA"/>
</dbReference>
<feature type="domain" description="CBS" evidence="6">
    <location>
        <begin position="170"/>
        <end position="229"/>
    </location>
</feature>
<feature type="site" description="Catalytically relevant" evidence="4">
    <location>
        <position position="154"/>
    </location>
</feature>
<evidence type="ECO:0000256" key="5">
    <source>
        <dbReference type="PROSITE-ProRule" id="PRU00703"/>
    </source>
</evidence>
<dbReference type="Gene3D" id="3.10.580.10">
    <property type="entry name" value="CBS-domain"/>
    <property type="match status" value="1"/>
</dbReference>
<dbReference type="InterPro" id="IPR050986">
    <property type="entry name" value="GutQ/KpsF_isomerases"/>
</dbReference>
<feature type="domain" description="SIS" evidence="7">
    <location>
        <begin position="1"/>
        <end position="145"/>
    </location>
</feature>
<feature type="site" description="Catalytically relevant" evidence="4">
    <location>
        <position position="113"/>
    </location>
</feature>
<evidence type="ECO:0000256" key="3">
    <source>
        <dbReference type="ARBA" id="ARBA00023122"/>
    </source>
</evidence>
<dbReference type="PROSITE" id="PS51371">
    <property type="entry name" value="CBS"/>
    <property type="match status" value="2"/>
</dbReference>
<dbReference type="InterPro" id="IPR046348">
    <property type="entry name" value="SIS_dom_sf"/>
</dbReference>
<dbReference type="Gene3D" id="3.40.50.10490">
    <property type="entry name" value="Glucose-6-phosphate isomerase like protein, domain 1"/>
    <property type="match status" value="1"/>
</dbReference>
<dbReference type="GO" id="GO:1901135">
    <property type="term" value="P:carbohydrate derivative metabolic process"/>
    <property type="evidence" value="ECO:0007669"/>
    <property type="project" value="InterPro"/>
</dbReference>
<dbReference type="InterPro" id="IPR035474">
    <property type="entry name" value="SIS_Kpsf"/>
</dbReference>
<name>A0AA35TUM1_GEOBA</name>
<dbReference type="NCBIfam" id="TIGR00393">
    <property type="entry name" value="kpsF"/>
    <property type="match status" value="1"/>
</dbReference>
<dbReference type="CDD" id="cd05014">
    <property type="entry name" value="SIS_Kpsf"/>
    <property type="match status" value="1"/>
</dbReference>
<dbReference type="Pfam" id="PF00571">
    <property type="entry name" value="CBS"/>
    <property type="match status" value="2"/>
</dbReference>
<evidence type="ECO:0000256" key="1">
    <source>
        <dbReference type="ARBA" id="ARBA00008165"/>
    </source>
</evidence>
<keyword evidence="9" id="KW-1185">Reference proteome</keyword>
<proteinExistence type="inferred from homology"/>
<accession>A0AA35TUM1</accession>
<dbReference type="GO" id="GO:0097367">
    <property type="term" value="F:carbohydrate derivative binding"/>
    <property type="evidence" value="ECO:0007669"/>
    <property type="project" value="InterPro"/>
</dbReference>
<dbReference type="PROSITE" id="PS51464">
    <property type="entry name" value="SIS"/>
    <property type="match status" value="1"/>
</dbReference>
<keyword evidence="2" id="KW-0677">Repeat</keyword>
<evidence type="ECO:0000259" key="7">
    <source>
        <dbReference type="PROSITE" id="PS51464"/>
    </source>
</evidence>
<dbReference type="PANTHER" id="PTHR42745:SF1">
    <property type="entry name" value="ARABINOSE 5-PHOSPHATE ISOMERASE KDSD"/>
    <property type="match status" value="1"/>
</dbReference>
<organism evidence="8 9">
    <name type="scientific">Geodia barretti</name>
    <name type="common">Barrett's horny sponge</name>
    <dbReference type="NCBI Taxonomy" id="519541"/>
    <lineage>
        <taxon>Eukaryota</taxon>
        <taxon>Metazoa</taxon>
        <taxon>Porifera</taxon>
        <taxon>Demospongiae</taxon>
        <taxon>Heteroscleromorpha</taxon>
        <taxon>Tetractinellida</taxon>
        <taxon>Astrophorina</taxon>
        <taxon>Geodiidae</taxon>
        <taxon>Geodia</taxon>
    </lineage>
</organism>
<dbReference type="AlphaFoldDB" id="A0AA35TUM1"/>
<dbReference type="InterPro" id="IPR000644">
    <property type="entry name" value="CBS_dom"/>
</dbReference>
<keyword evidence="8" id="KW-0413">Isomerase</keyword>
<gene>
    <name evidence="8" type="ORF">GBAR_LOCUS29181</name>
</gene>
<dbReference type="Proteomes" id="UP001174909">
    <property type="component" value="Unassembled WGS sequence"/>
</dbReference>
<dbReference type="PANTHER" id="PTHR42745">
    <property type="match status" value="1"/>
</dbReference>
<dbReference type="InterPro" id="IPR001347">
    <property type="entry name" value="SIS_dom"/>
</dbReference>
<dbReference type="GO" id="GO:0005975">
    <property type="term" value="P:carbohydrate metabolic process"/>
    <property type="evidence" value="ECO:0007669"/>
    <property type="project" value="InterPro"/>
</dbReference>
<evidence type="ECO:0000259" key="6">
    <source>
        <dbReference type="PROSITE" id="PS51371"/>
    </source>
</evidence>
<dbReference type="Pfam" id="PF01380">
    <property type="entry name" value="SIS"/>
    <property type="match status" value="1"/>
</dbReference>
<dbReference type="SMART" id="SM00116">
    <property type="entry name" value="CBS"/>
    <property type="match status" value="2"/>
</dbReference>
<evidence type="ECO:0000313" key="8">
    <source>
        <dbReference type="EMBL" id="CAI8053362.1"/>
    </source>
</evidence>
<dbReference type="CDD" id="cd04604">
    <property type="entry name" value="CBS_pair_SIS_assoc"/>
    <property type="match status" value="1"/>
</dbReference>
<evidence type="ECO:0000256" key="2">
    <source>
        <dbReference type="ARBA" id="ARBA00022737"/>
    </source>
</evidence>
<dbReference type="SUPFAM" id="SSF53697">
    <property type="entry name" value="SIS domain"/>
    <property type="match status" value="1"/>
</dbReference>
<dbReference type="GO" id="GO:0016853">
    <property type="term" value="F:isomerase activity"/>
    <property type="evidence" value="ECO:0007669"/>
    <property type="project" value="UniProtKB-KW"/>
</dbReference>
<dbReference type="InterPro" id="IPR004800">
    <property type="entry name" value="KdsD/KpsF-type"/>
</dbReference>
<sequence>MRPRFFAATQGRIVVSGMGKSGHIANKIASTFASTGAPALFVHPAEASHGDLGMITDADTLLLLSNSGETPELADLLNYAKRFRIPLVAIVGKAPSTLADAATVALVLPDEPEAGTLGLAPTTSTIMMLALGDALAVALLERKGLTAEDFKLYHPGGKLGRRLVWVADIMHAGDSLPLVRADAAMAEALIVMTAKRLGCVGAIDGEGALVGIVTDGDLRRHMDAGLLQEPVSEIMSVDPVTIHSGALGAEAVHLMNQCQITNIFVVEGKRPVGVVHIHDCLRVGLA</sequence>
<protein>
    <submittedName>
        <fullName evidence="8">Arabinose 5-phosphate isomerase KdsD</fullName>
    </submittedName>
</protein>
<feature type="site" description="Catalytically relevant" evidence="4">
    <location>
        <position position="20"/>
    </location>
</feature>
<keyword evidence="3 5" id="KW-0129">CBS domain</keyword>
<dbReference type="InterPro" id="IPR046342">
    <property type="entry name" value="CBS_dom_sf"/>
</dbReference>
<comment type="similarity">
    <text evidence="1">Belongs to the SIS family. GutQ/KpsF subfamily.</text>
</comment>
<reference evidence="8" key="1">
    <citation type="submission" date="2023-03" db="EMBL/GenBank/DDBJ databases">
        <authorList>
            <person name="Steffen K."/>
            <person name="Cardenas P."/>
        </authorList>
    </citation>
    <scope>NUCLEOTIDE SEQUENCE</scope>
</reference>
<evidence type="ECO:0000256" key="4">
    <source>
        <dbReference type="PIRSR" id="PIRSR004692-3"/>
    </source>
</evidence>
<comment type="caution">
    <text evidence="8">The sequence shown here is derived from an EMBL/GenBank/DDBJ whole genome shotgun (WGS) entry which is preliminary data.</text>
</comment>
<evidence type="ECO:0000313" key="9">
    <source>
        <dbReference type="Proteomes" id="UP001174909"/>
    </source>
</evidence>
<dbReference type="PIRSF" id="PIRSF004692">
    <property type="entry name" value="KdsD_KpsF"/>
    <property type="match status" value="1"/>
</dbReference>
<feature type="site" description="Catalytically relevant" evidence="4">
    <location>
        <position position="72"/>
    </location>
</feature>
<feature type="domain" description="CBS" evidence="6">
    <location>
        <begin position="235"/>
        <end position="286"/>
    </location>
</feature>